<organism evidence="9 10">
    <name type="scientific">Erythranthe guttata</name>
    <name type="common">Yellow monkey flower</name>
    <name type="synonym">Mimulus guttatus</name>
    <dbReference type="NCBI Taxonomy" id="4155"/>
    <lineage>
        <taxon>Eukaryota</taxon>
        <taxon>Viridiplantae</taxon>
        <taxon>Streptophyta</taxon>
        <taxon>Embryophyta</taxon>
        <taxon>Tracheophyta</taxon>
        <taxon>Spermatophyta</taxon>
        <taxon>Magnoliopsida</taxon>
        <taxon>eudicotyledons</taxon>
        <taxon>Gunneridae</taxon>
        <taxon>Pentapetalae</taxon>
        <taxon>asterids</taxon>
        <taxon>lamiids</taxon>
        <taxon>Lamiales</taxon>
        <taxon>Phrymaceae</taxon>
        <taxon>Erythranthe</taxon>
    </lineage>
</organism>
<dbReference type="AlphaFoldDB" id="A0A022PXV3"/>
<name>A0A022PXV3_ERYGU</name>
<dbReference type="EMBL" id="KI632289">
    <property type="protein sequence ID" value="EYU19668.1"/>
    <property type="molecule type" value="Genomic_DNA"/>
</dbReference>
<evidence type="ECO:0000256" key="6">
    <source>
        <dbReference type="PROSITE-ProRule" id="PRU00259"/>
    </source>
</evidence>
<dbReference type="STRING" id="4155.A0A022PXV3"/>
<evidence type="ECO:0000256" key="1">
    <source>
        <dbReference type="ARBA" id="ARBA00000900"/>
    </source>
</evidence>
<dbReference type="OrthoDB" id="7537227at2759"/>
<dbReference type="PROSITE" id="PS51698">
    <property type="entry name" value="U_BOX"/>
    <property type="match status" value="1"/>
</dbReference>
<dbReference type="InterPro" id="IPR000225">
    <property type="entry name" value="Armadillo"/>
</dbReference>
<evidence type="ECO:0000256" key="5">
    <source>
        <dbReference type="ARBA" id="ARBA00022737"/>
    </source>
</evidence>
<dbReference type="SUPFAM" id="SSF57850">
    <property type="entry name" value="RING/U-box"/>
    <property type="match status" value="1"/>
</dbReference>
<evidence type="ECO:0000313" key="10">
    <source>
        <dbReference type="Proteomes" id="UP000030748"/>
    </source>
</evidence>
<gene>
    <name evidence="9" type="ORF">MIMGU_mgv1a000737mg</name>
</gene>
<dbReference type="OMA" id="GNVQGCI"/>
<dbReference type="SMART" id="SM00185">
    <property type="entry name" value="ARM"/>
    <property type="match status" value="5"/>
</dbReference>
<reference evidence="9 10" key="1">
    <citation type="journal article" date="2013" name="Proc. Natl. Acad. Sci. U.S.A.">
        <title>Fine-scale variation in meiotic recombination in Mimulus inferred from population shotgun sequencing.</title>
        <authorList>
            <person name="Hellsten U."/>
            <person name="Wright K.M."/>
            <person name="Jenkins J."/>
            <person name="Shu S."/>
            <person name="Yuan Y."/>
            <person name="Wessler S.R."/>
            <person name="Schmutz J."/>
            <person name="Willis J.H."/>
            <person name="Rokhsar D.S."/>
        </authorList>
    </citation>
    <scope>NUCLEOTIDE SEQUENCE [LARGE SCALE GENOMIC DNA]</scope>
    <source>
        <strain evidence="10">cv. DUN x IM62</strain>
    </source>
</reference>
<dbReference type="Gene3D" id="3.30.40.10">
    <property type="entry name" value="Zinc/RING finger domain, C3HC4 (zinc finger)"/>
    <property type="match status" value="1"/>
</dbReference>
<dbReference type="CDD" id="cd16655">
    <property type="entry name" value="RING-Ubox_WDSUB1-like"/>
    <property type="match status" value="1"/>
</dbReference>
<evidence type="ECO:0000256" key="2">
    <source>
        <dbReference type="ARBA" id="ARBA00004906"/>
    </source>
</evidence>
<dbReference type="InterPro" id="IPR052608">
    <property type="entry name" value="U-box_domain_protein"/>
</dbReference>
<dbReference type="InterPro" id="IPR003613">
    <property type="entry name" value="Ubox_domain"/>
</dbReference>
<protein>
    <recommendedName>
        <fullName evidence="3">RING-type E3 ubiquitin transferase</fullName>
        <ecNumber evidence="3">2.3.2.27</ecNumber>
    </recommendedName>
</protein>
<evidence type="ECO:0000256" key="4">
    <source>
        <dbReference type="ARBA" id="ARBA00022679"/>
    </source>
</evidence>
<dbReference type="SUPFAM" id="SSF48371">
    <property type="entry name" value="ARM repeat"/>
    <property type="match status" value="3"/>
</dbReference>
<dbReference type="InterPro" id="IPR011989">
    <property type="entry name" value="ARM-like"/>
</dbReference>
<comment type="pathway">
    <text evidence="2">Protein modification; protein ubiquitination.</text>
</comment>
<dbReference type="PANTHER" id="PTHR45958:SF8">
    <property type="entry name" value="U-BOX DOMAIN-CONTAINING PROTEIN 44-LIKE"/>
    <property type="match status" value="1"/>
</dbReference>
<dbReference type="InterPro" id="IPR013083">
    <property type="entry name" value="Znf_RING/FYVE/PHD"/>
</dbReference>
<dbReference type="InterPro" id="IPR016024">
    <property type="entry name" value="ARM-type_fold"/>
</dbReference>
<feature type="domain" description="U-box" evidence="8">
    <location>
        <begin position="245"/>
        <end position="321"/>
    </location>
</feature>
<evidence type="ECO:0000256" key="3">
    <source>
        <dbReference type="ARBA" id="ARBA00012483"/>
    </source>
</evidence>
<proteinExistence type="predicted"/>
<evidence type="ECO:0000256" key="7">
    <source>
        <dbReference type="SAM" id="Coils"/>
    </source>
</evidence>
<dbReference type="Gene3D" id="1.25.10.10">
    <property type="entry name" value="Leucine-rich Repeat Variant"/>
    <property type="match status" value="3"/>
</dbReference>
<dbReference type="KEGG" id="egt:105977657"/>
<dbReference type="Pfam" id="PF04564">
    <property type="entry name" value="U-box"/>
    <property type="match status" value="1"/>
</dbReference>
<dbReference type="Proteomes" id="UP000030748">
    <property type="component" value="Unassembled WGS sequence"/>
</dbReference>
<accession>A0A022PXV3</accession>
<dbReference type="GO" id="GO:0061630">
    <property type="term" value="F:ubiquitin protein ligase activity"/>
    <property type="evidence" value="ECO:0007669"/>
    <property type="project" value="UniProtKB-EC"/>
</dbReference>
<dbReference type="SMART" id="SM00504">
    <property type="entry name" value="Ubox"/>
    <property type="match status" value="1"/>
</dbReference>
<dbReference type="PROSITE" id="PS50176">
    <property type="entry name" value="ARM_REPEAT"/>
    <property type="match status" value="1"/>
</dbReference>
<keyword evidence="4" id="KW-0808">Transferase</keyword>
<keyword evidence="10" id="KW-1185">Reference proteome</keyword>
<evidence type="ECO:0000259" key="8">
    <source>
        <dbReference type="PROSITE" id="PS51698"/>
    </source>
</evidence>
<keyword evidence="7" id="KW-0175">Coiled coil</keyword>
<feature type="repeat" description="ARM" evidence="6">
    <location>
        <begin position="529"/>
        <end position="571"/>
    </location>
</feature>
<sequence>MENSKNLHDIAQSAYEASQIARQTLIQKENFKKFSSFLERLSFSLKESSKFDAVRDSETLNRAIENLKAEIETAKQLGTECAEGNRIYLLLNCKKIAGELDKTSKNISQALIPFTSGSFELESNNILANLCKNMSDTQYQVSAIEQEILQKIETGIEDRRIDRSYASNLLVHIAESLGISCESSELKMEFERFKKEIENIESSTEALRMEQIIRLLSNADMVTTPKEKEIKYLTKRISLGRHLLEPLPSFYCPIKLDIMEDPVETPAGHTFERAAIEKWLMSAEGNSLCPMTKMPLSRSSLRPNRVLRQSIEEWRNRNIMISIASMKPEIQSNDELEVLRCLNKLRDLCETSQMHREWIVMEDYIPIVAGLLSAKTSEFRVRSLAVLYYLAKDSDDNKERIVKENDSIVYIVRSLARKVEESLSALQLLLELSRITHIKTLIGGTQGCILLLVTLANSDDPQASKYAQEVLKNLAFVDTNIIQMARAKFFKPLLHRLCEGPVSIQITMADTLAEVELTDHNKLCLFRDGALHPLLQMLRNSDIDVKAAAVKALQNLSGVAQNGLRLIKEGAKESLFELLFCHSLSSSSSKLREQVARTVMHLAMSTTSSEASEEQISLVETEEDIFKLFSLISYSGPDMQETLLLTFLALCKSPTGSQIRNDLRQISAVKVLVQLCELDDLSVRAAAVKLLYRLTQDGDHTTFLDHVNKKCTENIVKIIETSKNEEEAAAAMGVISHLPRNLQISEHLLDSGGLEVIFDCLNYKNTHTPHVKELVENAAEALSRFTVSTNPMWQKRVAEAGMIPVLVKLLSTGPPLAKSHAAVSLKQFSESSGSLSSPVKMGGVLGCCFGSPPANVCQIHGGVCSTESSFCLLEAGAVGPLVAVLGESDDLRVCEASLDAILTLIDGVQLQSGCKVLDEGGALVQMIKILNCSCTNELQEKMLGALQRIFRLVEYKTKYGKSAQMSLVDITQRGSSGAKSLAAKILVQLNVLNEQSTFF</sequence>
<dbReference type="PANTHER" id="PTHR45958">
    <property type="entry name" value="RING-TYPE E3 UBIQUITIN TRANSFERASE"/>
    <property type="match status" value="1"/>
</dbReference>
<dbReference type="UniPathway" id="UPA00143"/>
<keyword evidence="5" id="KW-0677">Repeat</keyword>
<comment type="catalytic activity">
    <reaction evidence="1">
        <text>S-ubiquitinyl-[E2 ubiquitin-conjugating enzyme]-L-cysteine + [acceptor protein]-L-lysine = [E2 ubiquitin-conjugating enzyme]-L-cysteine + N(6)-ubiquitinyl-[acceptor protein]-L-lysine.</text>
        <dbReference type="EC" id="2.3.2.27"/>
    </reaction>
</comment>
<dbReference type="Pfam" id="PF00514">
    <property type="entry name" value="Arm"/>
    <property type="match status" value="1"/>
</dbReference>
<feature type="coiled-coil region" evidence="7">
    <location>
        <begin position="183"/>
        <end position="210"/>
    </location>
</feature>
<dbReference type="PhylomeDB" id="A0A022PXV3"/>
<dbReference type="GO" id="GO:0016567">
    <property type="term" value="P:protein ubiquitination"/>
    <property type="evidence" value="ECO:0007669"/>
    <property type="project" value="UniProtKB-UniPathway"/>
</dbReference>
<dbReference type="eggNOG" id="KOG0167">
    <property type="taxonomic scope" value="Eukaryota"/>
</dbReference>
<evidence type="ECO:0000313" key="9">
    <source>
        <dbReference type="EMBL" id="EYU19668.1"/>
    </source>
</evidence>
<dbReference type="EC" id="2.3.2.27" evidence="3"/>